<feature type="region of interest" description="Disordered" evidence="3">
    <location>
        <begin position="1037"/>
        <end position="1135"/>
    </location>
</feature>
<evidence type="ECO:0000313" key="6">
    <source>
        <dbReference type="Proteomes" id="UP000694844"/>
    </source>
</evidence>
<sequence length="1135" mass="127548">MPKTIIHKCLCYTITAFALTAADYCSNGNYSTLGDIAKRSPTYFQDAVALCDRYLPRGWYRATFHEIPTTAPELSACGTTYPYWMNDTAPANIGVPKSVQMCQVGFSSVCERSHYIRMVNCGSFFVYELSPLAICNSAYCFEQSDSCVADVPQNIEVRYHGVSWTSTIAAHTVHDPDVNLACHFDRLSDPSLYYDVTWYVDNTEVLTNQTVSSNSSDIPLLTGTQMFAKGKKANSTIHCVVGAKLRAEDSVCNVSSSPLFFAGIKVLTSILHIPRGGHGEVELQFTIPFISRHNIRGHIEGQTPLHINTAVHGESSDCGDPNKNLCDITVYAYKRNESYKYDTDAWKAKHKFKVYNRDNGDFTLIDKHLTLRFETGTTSVGGSKIFEGLTLSDVQVFIEDTNPSWKGVYCGSHTDPHMKTFDGIKYECHLDGTFILYRNEHFEQEVQEKHHRCHQRYPYPRCSCAVAVRSGKDVFIVDICNSRAIINFPSCGDKVMKVIKVNDRNYKVILPTGTLVEIKFVSWPVHNQWQLNVDIFPSPSDVGNSSGLCGILDGDDRNDFTRNDQWKTVDDPVLFNYNNPPNNFSNSWRVNENEADLFDHTVYSSLNSISTVLDRICLCQRNTSTENGRPGGIECNYGTYKDCKFRVGKQYHCILNPEGQLRRKRDSHHMQSMISASTEVHEYKHYRLWKRQKRETAPILKTYTEAEQICTTAFQNSQSYSTCQDYVSGLSNTSLVNCIFDVMMTGDHNFTKIHIEAALEQCTVLVALNTTFQQSEPDVTYIIESFCQNNCSGHGVCNNGNCTCEQNFAGSDCSFDLLEPPNINHISDFGLCDKSKETCDEITLYGRYFVEKMNSICYMTRKMLQMDGTPISRAEYHSYLEERTLFEGYCPLEYSSDDHWVTEFTFNISNDGRRYTENFNVYTYQSLCQEYQNNSGNITFLFKEGHCYINNTCYADGSTNKENTCDVCNTTLSTHQWSFNPEHCYIGGVCYTSGDINGTNPCDVCIPSISTATWSPAPGCISSTSYGPVTRTTLSTVSTTTTAIKPKTAERTTTTPEPTTSTTVSRTTTSEATTTTLKTTTATPEPTTTTPEIPTTTTVPSTTTPEPTTTTTQQPQQQPPLKQQQQSLKQQQLPL</sequence>
<dbReference type="Pfam" id="PF26129">
    <property type="entry name" value="Vwde"/>
    <property type="match status" value="1"/>
</dbReference>
<dbReference type="AlphaFoldDB" id="A0A8B8BXD5"/>
<feature type="domain" description="VWFD" evidence="5">
    <location>
        <begin position="408"/>
        <end position="596"/>
    </location>
</feature>
<dbReference type="Proteomes" id="UP000694844">
    <property type="component" value="Chromosome 9"/>
</dbReference>
<dbReference type="GO" id="GO:0005576">
    <property type="term" value="C:extracellular region"/>
    <property type="evidence" value="ECO:0007669"/>
    <property type="project" value="TreeGrafter"/>
</dbReference>
<dbReference type="PANTHER" id="PTHR14949">
    <property type="entry name" value="EGF-LIKE-DOMAIN, MULTIPLE 7, 8"/>
    <property type="match status" value="1"/>
</dbReference>
<accession>A0A8B8BXD5</accession>
<feature type="signal peptide" evidence="4">
    <location>
        <begin position="1"/>
        <end position="22"/>
    </location>
</feature>
<reference evidence="7" key="1">
    <citation type="submission" date="2025-08" db="UniProtKB">
        <authorList>
            <consortium name="RefSeq"/>
        </authorList>
    </citation>
    <scope>IDENTIFICATION</scope>
    <source>
        <tissue evidence="7">Whole sample</tissue>
    </source>
</reference>
<evidence type="ECO:0000259" key="5">
    <source>
        <dbReference type="PROSITE" id="PS51233"/>
    </source>
</evidence>
<dbReference type="GO" id="GO:0009986">
    <property type="term" value="C:cell surface"/>
    <property type="evidence" value="ECO:0007669"/>
    <property type="project" value="TreeGrafter"/>
</dbReference>
<dbReference type="InterPro" id="IPR058727">
    <property type="entry name" value="Helical_Vwde"/>
</dbReference>
<name>A0A8B8BXD5_CRAVI</name>
<dbReference type="InterPro" id="IPR001846">
    <property type="entry name" value="VWF_type-D"/>
</dbReference>
<proteinExistence type="predicted"/>
<keyword evidence="2" id="KW-1015">Disulfide bond</keyword>
<protein>
    <submittedName>
        <fullName evidence="7">von Willebrand factor D and EGF domain-containing protein-like</fullName>
    </submittedName>
</protein>
<keyword evidence="1 4" id="KW-0732">Signal</keyword>
<feature type="chain" id="PRO_5034649168" evidence="4">
    <location>
        <begin position="23"/>
        <end position="1135"/>
    </location>
</feature>
<dbReference type="PANTHER" id="PTHR14949:SF54">
    <property type="entry name" value="VWFD DOMAIN-CONTAINING PROTEIN"/>
    <property type="match status" value="1"/>
</dbReference>
<dbReference type="KEGG" id="cvn:111113512"/>
<dbReference type="RefSeq" id="XP_022307514.1">
    <property type="nucleotide sequence ID" value="XM_022451806.1"/>
</dbReference>
<organism evidence="6 7">
    <name type="scientific">Crassostrea virginica</name>
    <name type="common">Eastern oyster</name>
    <dbReference type="NCBI Taxonomy" id="6565"/>
    <lineage>
        <taxon>Eukaryota</taxon>
        <taxon>Metazoa</taxon>
        <taxon>Spiralia</taxon>
        <taxon>Lophotrochozoa</taxon>
        <taxon>Mollusca</taxon>
        <taxon>Bivalvia</taxon>
        <taxon>Autobranchia</taxon>
        <taxon>Pteriomorphia</taxon>
        <taxon>Ostreida</taxon>
        <taxon>Ostreoidea</taxon>
        <taxon>Ostreidae</taxon>
        <taxon>Crassostrea</taxon>
    </lineage>
</organism>
<gene>
    <name evidence="7" type="primary">LOC111113512</name>
</gene>
<dbReference type="Gene3D" id="2.60.120.260">
    <property type="entry name" value="Galactose-binding domain-like"/>
    <property type="match status" value="1"/>
</dbReference>
<evidence type="ECO:0000256" key="4">
    <source>
        <dbReference type="SAM" id="SignalP"/>
    </source>
</evidence>
<dbReference type="GeneID" id="111113512"/>
<dbReference type="OrthoDB" id="2015116at2759"/>
<evidence type="ECO:0000313" key="7">
    <source>
        <dbReference type="RefSeq" id="XP_022307514.1"/>
    </source>
</evidence>
<dbReference type="Pfam" id="PF23106">
    <property type="entry name" value="EGF_Teneurin"/>
    <property type="match status" value="1"/>
</dbReference>
<dbReference type="Pfam" id="PF00094">
    <property type="entry name" value="VWD"/>
    <property type="match status" value="1"/>
</dbReference>
<dbReference type="InterPro" id="IPR050969">
    <property type="entry name" value="Dev_Signal_Modulators"/>
</dbReference>
<keyword evidence="6" id="KW-1185">Reference proteome</keyword>
<dbReference type="PROSITE" id="PS51233">
    <property type="entry name" value="VWFD"/>
    <property type="match status" value="1"/>
</dbReference>
<evidence type="ECO:0000256" key="2">
    <source>
        <dbReference type="ARBA" id="ARBA00023157"/>
    </source>
</evidence>
<evidence type="ECO:0000256" key="3">
    <source>
        <dbReference type="SAM" id="MobiDB-lite"/>
    </source>
</evidence>
<dbReference type="GO" id="GO:0005102">
    <property type="term" value="F:signaling receptor binding"/>
    <property type="evidence" value="ECO:0007669"/>
    <property type="project" value="TreeGrafter"/>
</dbReference>
<evidence type="ECO:0000256" key="1">
    <source>
        <dbReference type="ARBA" id="ARBA00022729"/>
    </source>
</evidence>